<comment type="caution">
    <text evidence="1">The sequence shown here is derived from an EMBL/GenBank/DDBJ whole genome shotgun (WGS) entry which is preliminary data.</text>
</comment>
<dbReference type="AlphaFoldDB" id="A0ABD1PAG0"/>
<evidence type="ECO:0000313" key="1">
    <source>
        <dbReference type="EMBL" id="KAL2460881.1"/>
    </source>
</evidence>
<reference evidence="2" key="1">
    <citation type="submission" date="2024-07" db="EMBL/GenBank/DDBJ databases">
        <title>Two chromosome-level genome assemblies of Korean endemic species Abeliophyllum distichum and Forsythia ovata (Oleaceae).</title>
        <authorList>
            <person name="Jang H."/>
        </authorList>
    </citation>
    <scope>NUCLEOTIDE SEQUENCE [LARGE SCALE GENOMIC DNA]</scope>
</reference>
<organism evidence="1 2">
    <name type="scientific">Abeliophyllum distichum</name>
    <dbReference type="NCBI Taxonomy" id="126358"/>
    <lineage>
        <taxon>Eukaryota</taxon>
        <taxon>Viridiplantae</taxon>
        <taxon>Streptophyta</taxon>
        <taxon>Embryophyta</taxon>
        <taxon>Tracheophyta</taxon>
        <taxon>Spermatophyta</taxon>
        <taxon>Magnoliopsida</taxon>
        <taxon>eudicotyledons</taxon>
        <taxon>Gunneridae</taxon>
        <taxon>Pentapetalae</taxon>
        <taxon>asterids</taxon>
        <taxon>lamiids</taxon>
        <taxon>Lamiales</taxon>
        <taxon>Oleaceae</taxon>
        <taxon>Forsythieae</taxon>
        <taxon>Abeliophyllum</taxon>
    </lineage>
</organism>
<dbReference type="EMBL" id="JBFOLK010000014">
    <property type="protein sequence ID" value="KAL2460881.1"/>
    <property type="molecule type" value="Genomic_DNA"/>
</dbReference>
<protein>
    <submittedName>
        <fullName evidence="1">Uncharacterized protein</fullName>
    </submittedName>
</protein>
<keyword evidence="2" id="KW-1185">Reference proteome</keyword>
<name>A0ABD1PAG0_9LAMI</name>
<proteinExistence type="predicted"/>
<sequence length="112" mass="12284">MLVVFFSKISGSSGPHWTHNSSTPESETKSLALIPSFSAISSLSMDNRYLLYQCRRTSPVIRSQGGDDDLKQKEPGWDCLNAAAQVAATSLQILKMNYHHVWGVEGGRVPSC</sequence>
<evidence type="ECO:0000313" key="2">
    <source>
        <dbReference type="Proteomes" id="UP001604336"/>
    </source>
</evidence>
<gene>
    <name evidence="1" type="ORF">Adt_44301</name>
</gene>
<accession>A0ABD1PAG0</accession>
<dbReference type="Proteomes" id="UP001604336">
    <property type="component" value="Unassembled WGS sequence"/>
</dbReference>